<dbReference type="GO" id="GO:0008237">
    <property type="term" value="F:metallopeptidase activity"/>
    <property type="evidence" value="ECO:0007669"/>
    <property type="project" value="UniProtKB-KW"/>
</dbReference>
<dbReference type="AlphaFoldDB" id="A0A1W1UFC6"/>
<evidence type="ECO:0000256" key="1">
    <source>
        <dbReference type="ARBA" id="ARBA00007261"/>
    </source>
</evidence>
<feature type="domain" description="Peptidase M16 C-terminal" evidence="8">
    <location>
        <begin position="192"/>
        <end position="371"/>
    </location>
</feature>
<sequence length="913" mass="104149">MRLLFTLFLCLISTFSFAEVSEPLFGRLQNGLRYTLLPLHSEPGHIEIRVKVYAGAVDENDDQAGVAHMLEHLVFRQSEQFPSVMNFLHEHHWVRGRNYNAVTTNDSTTYLFTPPDGNLQQALTALSQMLFHAKLTQADLDDERKIILEEWRAGQGVGARMARLRTESVRVDSRYTRAPVIGTPHSIESMPAGQLQAFYRTWYAPNNMQLLIVGDLEPQATEKLIQTYFGKAESKTVPPRDYLEPKLSDILRTTQLQDAQSAVSQIAYIVRFDESDMREQTEAARYQRWLDRLALAVVTQRFRNQSETLPQGVNSIVLRKSDIGQKTVALGVFSSVAADAHRAGLAQIFSEMERLKRYPITQEELNAQKAKYQAQIDHAKQHKNDRDFRGWVQAMVDSVLVDKSYLTQPEIAALSEPMLQRITLEEVNRHIQNWFGATDRIVQYQAPRLSKIEPIDADWVRQLQAEIEQSAVAAPQQEKVIEPMALDKLEQSGSIVSEQVFAAQNVIHWSLSNGDKVVWLKTPLAQDRTWFQSQSSAGFQGEGLGRWQSQFATQLVLQNAPLDWEAAQLERWKSVNKVNLSAKQSEQYLTFSAQVENSKIADMLRLFYAYQQETAIKEGLDESKESTRRSLDMQAQQSTEHLRLSALSRLRFGSDDPAVLPQKDALDSLSPQDLDQVWRKMVSAPTTYFFVNDLAKQEMQQWVTTYLAGIPRRQALPSTRILPTEGKQRAAFAMNLAPKEDVKIWYFTPYQWQGKDAVLVSLLQNIATQKLKLSLRDEHLGVYSLRFESKLNPETHRIESELSFTANPAMTDSLITLANQVLQALPAQISEEDVKLAKSQFLKAEKERLKRVDTWLNRLVLSENQFANPQYLSDMQQLGVEIDLPKIKAMAANLYSEQNQKVFVTTQKNNDKE</sequence>
<feature type="chain" id="PRO_5012099612" evidence="6">
    <location>
        <begin position="19"/>
        <end position="913"/>
    </location>
</feature>
<dbReference type="GO" id="GO:0046872">
    <property type="term" value="F:metal ion binding"/>
    <property type="evidence" value="ECO:0007669"/>
    <property type="project" value="InterPro"/>
</dbReference>
<dbReference type="InterPro" id="IPR007863">
    <property type="entry name" value="Peptidase_M16_C"/>
</dbReference>
<dbReference type="SUPFAM" id="SSF63411">
    <property type="entry name" value="LuxS/MPP-like metallohydrolase"/>
    <property type="match status" value="4"/>
</dbReference>
<evidence type="ECO:0000256" key="6">
    <source>
        <dbReference type="SAM" id="SignalP"/>
    </source>
</evidence>
<dbReference type="GO" id="GO:0006508">
    <property type="term" value="P:proteolysis"/>
    <property type="evidence" value="ECO:0007669"/>
    <property type="project" value="UniProtKB-KW"/>
</dbReference>
<evidence type="ECO:0000256" key="2">
    <source>
        <dbReference type="ARBA" id="ARBA00022670"/>
    </source>
</evidence>
<organism evidence="9 10">
    <name type="scientific">Pasteurella testudinis DSM 23072</name>
    <dbReference type="NCBI Taxonomy" id="1122938"/>
    <lineage>
        <taxon>Bacteria</taxon>
        <taxon>Pseudomonadati</taxon>
        <taxon>Pseudomonadota</taxon>
        <taxon>Gammaproteobacteria</taxon>
        <taxon>Pasteurellales</taxon>
        <taxon>Pasteurellaceae</taxon>
        <taxon>Pasteurella</taxon>
    </lineage>
</organism>
<evidence type="ECO:0000259" key="7">
    <source>
        <dbReference type="Pfam" id="PF00675"/>
    </source>
</evidence>
<evidence type="ECO:0000313" key="10">
    <source>
        <dbReference type="Proteomes" id="UP000192408"/>
    </source>
</evidence>
<keyword evidence="2 9" id="KW-0645">Protease</keyword>
<evidence type="ECO:0000256" key="3">
    <source>
        <dbReference type="ARBA" id="ARBA00022801"/>
    </source>
</evidence>
<keyword evidence="3" id="KW-0378">Hydrolase</keyword>
<keyword evidence="5" id="KW-0482">Metalloprotease</keyword>
<keyword evidence="4" id="KW-0862">Zinc</keyword>
<dbReference type="EMBL" id="FWWV01000002">
    <property type="protein sequence ID" value="SMB79511.1"/>
    <property type="molecule type" value="Genomic_DNA"/>
</dbReference>
<dbReference type="Proteomes" id="UP000192408">
    <property type="component" value="Unassembled WGS sequence"/>
</dbReference>
<dbReference type="InterPro" id="IPR011765">
    <property type="entry name" value="Pept_M16_N"/>
</dbReference>
<dbReference type="STRING" id="1122938.SAMN05660772_00396"/>
<dbReference type="Pfam" id="PF05193">
    <property type="entry name" value="Peptidase_M16_C"/>
    <property type="match status" value="2"/>
</dbReference>
<dbReference type="InterPro" id="IPR050626">
    <property type="entry name" value="Peptidase_M16"/>
</dbReference>
<dbReference type="PANTHER" id="PTHR43690">
    <property type="entry name" value="NARDILYSIN"/>
    <property type="match status" value="1"/>
</dbReference>
<accession>A0A1W1UFC6</accession>
<protein>
    <submittedName>
        <fullName evidence="9">Zinc protease</fullName>
    </submittedName>
</protein>
<gene>
    <name evidence="9" type="ORF">SAMN05660772_00396</name>
</gene>
<dbReference type="Gene3D" id="3.30.830.10">
    <property type="entry name" value="Metalloenzyme, LuxS/M16 peptidase-like"/>
    <property type="match status" value="4"/>
</dbReference>
<keyword evidence="6" id="KW-0732">Signal</keyword>
<dbReference type="Pfam" id="PF00675">
    <property type="entry name" value="Peptidase_M16"/>
    <property type="match status" value="1"/>
</dbReference>
<evidence type="ECO:0000256" key="4">
    <source>
        <dbReference type="ARBA" id="ARBA00022833"/>
    </source>
</evidence>
<feature type="domain" description="Peptidase M16 C-terminal" evidence="8">
    <location>
        <begin position="669"/>
        <end position="840"/>
    </location>
</feature>
<dbReference type="RefSeq" id="WP_084255735.1">
    <property type="nucleotide sequence ID" value="NZ_FWWV01000002.1"/>
</dbReference>
<feature type="signal peptide" evidence="6">
    <location>
        <begin position="1"/>
        <end position="18"/>
    </location>
</feature>
<proteinExistence type="inferred from homology"/>
<keyword evidence="10" id="KW-1185">Reference proteome</keyword>
<reference evidence="10" key="1">
    <citation type="submission" date="2017-04" db="EMBL/GenBank/DDBJ databases">
        <authorList>
            <person name="Varghese N."/>
            <person name="Submissions S."/>
        </authorList>
    </citation>
    <scope>NUCLEOTIDE SEQUENCE [LARGE SCALE GENOMIC DNA]</scope>
    <source>
        <strain evidence="10">DSM 23072</strain>
    </source>
</reference>
<dbReference type="InterPro" id="IPR011249">
    <property type="entry name" value="Metalloenz_LuxS/M16"/>
</dbReference>
<dbReference type="PANTHER" id="PTHR43690:SF17">
    <property type="entry name" value="PROTEIN YHJJ"/>
    <property type="match status" value="1"/>
</dbReference>
<evidence type="ECO:0000259" key="8">
    <source>
        <dbReference type="Pfam" id="PF05193"/>
    </source>
</evidence>
<name>A0A1W1UFC6_9PAST</name>
<feature type="domain" description="Peptidase M16 N-terminal" evidence="7">
    <location>
        <begin position="47"/>
        <end position="152"/>
    </location>
</feature>
<comment type="similarity">
    <text evidence="1">Belongs to the peptidase M16 family.</text>
</comment>
<evidence type="ECO:0000256" key="5">
    <source>
        <dbReference type="ARBA" id="ARBA00023049"/>
    </source>
</evidence>
<evidence type="ECO:0000313" key="9">
    <source>
        <dbReference type="EMBL" id="SMB79511.1"/>
    </source>
</evidence>